<protein>
    <submittedName>
        <fullName evidence="1">Uncharacterized protein</fullName>
    </submittedName>
</protein>
<gene>
    <name evidence="1" type="ORF">FRX31_024393</name>
</gene>
<organism evidence="1 2">
    <name type="scientific">Thalictrum thalictroides</name>
    <name type="common">Rue-anemone</name>
    <name type="synonym">Anemone thalictroides</name>
    <dbReference type="NCBI Taxonomy" id="46969"/>
    <lineage>
        <taxon>Eukaryota</taxon>
        <taxon>Viridiplantae</taxon>
        <taxon>Streptophyta</taxon>
        <taxon>Embryophyta</taxon>
        <taxon>Tracheophyta</taxon>
        <taxon>Spermatophyta</taxon>
        <taxon>Magnoliopsida</taxon>
        <taxon>Ranunculales</taxon>
        <taxon>Ranunculaceae</taxon>
        <taxon>Thalictroideae</taxon>
        <taxon>Thalictrum</taxon>
    </lineage>
</organism>
<proteinExistence type="predicted"/>
<evidence type="ECO:0000313" key="1">
    <source>
        <dbReference type="EMBL" id="KAF5186022.1"/>
    </source>
</evidence>
<evidence type="ECO:0000313" key="2">
    <source>
        <dbReference type="Proteomes" id="UP000554482"/>
    </source>
</evidence>
<dbReference type="EMBL" id="JABWDY010029936">
    <property type="protein sequence ID" value="KAF5186022.1"/>
    <property type="molecule type" value="Genomic_DNA"/>
</dbReference>
<reference evidence="1 2" key="1">
    <citation type="submission" date="2020-06" db="EMBL/GenBank/DDBJ databases">
        <title>Transcriptomic and genomic resources for Thalictrum thalictroides and T. hernandezii: Facilitating candidate gene discovery in an emerging model plant lineage.</title>
        <authorList>
            <person name="Arias T."/>
            <person name="Riano-Pachon D.M."/>
            <person name="Di Stilio V.S."/>
        </authorList>
    </citation>
    <scope>NUCLEOTIDE SEQUENCE [LARGE SCALE GENOMIC DNA]</scope>
    <source>
        <strain evidence="2">cv. WT478/WT964</strain>
        <tissue evidence="1">Leaves</tissue>
    </source>
</reference>
<dbReference type="Proteomes" id="UP000554482">
    <property type="component" value="Unassembled WGS sequence"/>
</dbReference>
<sequence length="84" mass="9705">MEKLVCRGRDCRSRVRHGLRTATAFSTDRRGEGSLKIMVNGSSNDAKFRKLSLPADIFGLHQHSRMTDFRQQYSSRQHYNCSSR</sequence>
<dbReference type="AlphaFoldDB" id="A0A7J6VNS7"/>
<keyword evidence="2" id="KW-1185">Reference proteome</keyword>
<accession>A0A7J6VNS7</accession>
<name>A0A7J6VNS7_THATH</name>
<comment type="caution">
    <text evidence="1">The sequence shown here is derived from an EMBL/GenBank/DDBJ whole genome shotgun (WGS) entry which is preliminary data.</text>
</comment>